<dbReference type="AlphaFoldDB" id="A0ABD2Z5G7"/>
<evidence type="ECO:0000313" key="2">
    <source>
        <dbReference type="Proteomes" id="UP001630127"/>
    </source>
</evidence>
<comment type="caution">
    <text evidence="1">The sequence shown here is derived from an EMBL/GenBank/DDBJ whole genome shotgun (WGS) entry which is preliminary data.</text>
</comment>
<evidence type="ECO:0000313" key="1">
    <source>
        <dbReference type="EMBL" id="KAL3512988.1"/>
    </source>
</evidence>
<dbReference type="EMBL" id="JBJUIK010000011">
    <property type="protein sequence ID" value="KAL3512988.1"/>
    <property type="molecule type" value="Genomic_DNA"/>
</dbReference>
<accession>A0ABD2Z5G7</accession>
<keyword evidence="2" id="KW-1185">Reference proteome</keyword>
<protein>
    <submittedName>
        <fullName evidence="1">Uncharacterized protein</fullName>
    </submittedName>
</protein>
<sequence length="136" mass="15102">MELRLREEVSKAGIVSSRDNLRISDLRLNLDSSLFAKFNTKIIADNPNKKIGIYYEPFECVEEQQTGRIPLDLKIDVPVSIKLCKPNSESGMLIQICKGDTFLESSRGSELATSKICSEPTKADLVPDAEAVGENR</sequence>
<proteinExistence type="predicted"/>
<name>A0ABD2Z5G7_9GENT</name>
<dbReference type="Proteomes" id="UP001630127">
    <property type="component" value="Unassembled WGS sequence"/>
</dbReference>
<reference evidence="1 2" key="1">
    <citation type="submission" date="2024-11" db="EMBL/GenBank/DDBJ databases">
        <title>A near-complete genome assembly of Cinchona calisaya.</title>
        <authorList>
            <person name="Lian D.C."/>
            <person name="Zhao X.W."/>
            <person name="Wei L."/>
        </authorList>
    </citation>
    <scope>NUCLEOTIDE SEQUENCE [LARGE SCALE GENOMIC DNA]</scope>
    <source>
        <tissue evidence="1">Nenye</tissue>
    </source>
</reference>
<gene>
    <name evidence="1" type="ORF">ACH5RR_025705</name>
</gene>
<organism evidence="1 2">
    <name type="scientific">Cinchona calisaya</name>
    <dbReference type="NCBI Taxonomy" id="153742"/>
    <lineage>
        <taxon>Eukaryota</taxon>
        <taxon>Viridiplantae</taxon>
        <taxon>Streptophyta</taxon>
        <taxon>Embryophyta</taxon>
        <taxon>Tracheophyta</taxon>
        <taxon>Spermatophyta</taxon>
        <taxon>Magnoliopsida</taxon>
        <taxon>eudicotyledons</taxon>
        <taxon>Gunneridae</taxon>
        <taxon>Pentapetalae</taxon>
        <taxon>asterids</taxon>
        <taxon>lamiids</taxon>
        <taxon>Gentianales</taxon>
        <taxon>Rubiaceae</taxon>
        <taxon>Cinchonoideae</taxon>
        <taxon>Cinchoneae</taxon>
        <taxon>Cinchona</taxon>
    </lineage>
</organism>